<dbReference type="Pfam" id="PF00407">
    <property type="entry name" value="Bet_v_1"/>
    <property type="match status" value="1"/>
</dbReference>
<accession>A0AAV1CLK0</accession>
<dbReference type="SUPFAM" id="SSF55961">
    <property type="entry name" value="Bet v1-like"/>
    <property type="match status" value="1"/>
</dbReference>
<dbReference type="InterPro" id="IPR000916">
    <property type="entry name" value="Bet_v_I/MLP"/>
</dbReference>
<proteinExistence type="predicted"/>
<sequence length="151" mass="16281">MTSLIGKLVSKTEVTSSPDALYDIFAHKPYQLVSVAPDLFPTFDLLDGLWGVIGVVFSATYLEDGKIKSEKATVVAMDDANKSVTFLIIGGDPLTSYSTFSATFQAGIENGKNIVTWTIDYVKLLPTTPDPTSFMNVAINAVKVIDANLPK</sequence>
<evidence type="ECO:0000313" key="3">
    <source>
        <dbReference type="Proteomes" id="UP001161247"/>
    </source>
</evidence>
<gene>
    <name evidence="2" type="ORF">OLC1_LOCUS6855</name>
</gene>
<dbReference type="PANTHER" id="PTHR31907">
    <property type="entry name" value="MLP-LIKE PROTEIN 423"/>
    <property type="match status" value="1"/>
</dbReference>
<dbReference type="AlphaFoldDB" id="A0AAV1CLK0"/>
<dbReference type="GO" id="GO:0006952">
    <property type="term" value="P:defense response"/>
    <property type="evidence" value="ECO:0007669"/>
    <property type="project" value="InterPro"/>
</dbReference>
<feature type="domain" description="Bet v I/Major latex protein" evidence="1">
    <location>
        <begin position="3"/>
        <end position="151"/>
    </location>
</feature>
<dbReference type="EMBL" id="OX459119">
    <property type="protein sequence ID" value="CAI9096003.1"/>
    <property type="molecule type" value="Genomic_DNA"/>
</dbReference>
<protein>
    <submittedName>
        <fullName evidence="2">OLC1v1032063C1</fullName>
    </submittedName>
</protein>
<dbReference type="InterPro" id="IPR051761">
    <property type="entry name" value="MLP-like_ligand-binding"/>
</dbReference>
<evidence type="ECO:0000313" key="2">
    <source>
        <dbReference type="EMBL" id="CAI9096003.1"/>
    </source>
</evidence>
<evidence type="ECO:0000259" key="1">
    <source>
        <dbReference type="SMART" id="SM01037"/>
    </source>
</evidence>
<name>A0AAV1CLK0_OLDCO</name>
<keyword evidence="3" id="KW-1185">Reference proteome</keyword>
<dbReference type="SMART" id="SM01037">
    <property type="entry name" value="Bet_v_1"/>
    <property type="match status" value="1"/>
</dbReference>
<reference evidence="2" key="1">
    <citation type="submission" date="2023-03" db="EMBL/GenBank/DDBJ databases">
        <authorList>
            <person name="Julca I."/>
        </authorList>
    </citation>
    <scope>NUCLEOTIDE SEQUENCE</scope>
</reference>
<dbReference type="Proteomes" id="UP001161247">
    <property type="component" value="Chromosome 2"/>
</dbReference>
<dbReference type="Gene3D" id="3.30.530.20">
    <property type="match status" value="1"/>
</dbReference>
<organism evidence="2 3">
    <name type="scientific">Oldenlandia corymbosa var. corymbosa</name>
    <dbReference type="NCBI Taxonomy" id="529605"/>
    <lineage>
        <taxon>Eukaryota</taxon>
        <taxon>Viridiplantae</taxon>
        <taxon>Streptophyta</taxon>
        <taxon>Embryophyta</taxon>
        <taxon>Tracheophyta</taxon>
        <taxon>Spermatophyta</taxon>
        <taxon>Magnoliopsida</taxon>
        <taxon>eudicotyledons</taxon>
        <taxon>Gunneridae</taxon>
        <taxon>Pentapetalae</taxon>
        <taxon>asterids</taxon>
        <taxon>lamiids</taxon>
        <taxon>Gentianales</taxon>
        <taxon>Rubiaceae</taxon>
        <taxon>Rubioideae</taxon>
        <taxon>Spermacoceae</taxon>
        <taxon>Hedyotis-Oldenlandia complex</taxon>
        <taxon>Oldenlandia</taxon>
    </lineage>
</organism>
<dbReference type="InterPro" id="IPR023393">
    <property type="entry name" value="START-like_dom_sf"/>
</dbReference>